<gene>
    <name evidence="2" type="ordered locus">Spirs_1274</name>
</gene>
<sequence>MLIPSKQSECLPACCKRGLYALLLAAAFLLMPESGHAQSLFDSAVSGDRISTTEQPALQQKGTVQTGIFATDDELTSVYAMGVVKCEVSANEDISAYLELRFRGASEDEENNEFTLREGYVNLRFDTIDLRIGRQIVVWGRADGINPSNNITPLDYTVISPDEDDKKLANFLVKSTYYAAPFSLEVDWVPVAKSSILPFEDVTLPTGVEWAEASNPDSNWDNGSIGLKLDLLGTAFEGSLSYYDGYAKTPGITYAGSQLYTEQFRTRIIGSDFSTSIGSFGFRGECAYSFPYKDSNQTFSIPCSELQYIVGIDRSWRNFSCIAQYIGKYVKDLETHSLSDSSLEEIARWNRMIFSQQETWQHSVSLRPSVTLFHEEVKCELLALANLSTEETYVQPKVTYALYDAVNLICGAQLYYGPDDTLYGYMSDDRSAVFCEIQLSF</sequence>
<dbReference type="AlphaFoldDB" id="E1R2W9"/>
<name>E1R2W9_SEDSS</name>
<dbReference type="InterPro" id="IPR038636">
    <property type="entry name" value="Wzi_sf"/>
</dbReference>
<dbReference type="STRING" id="573413.Spirs_1274"/>
<organism evidence="2 3">
    <name type="scientific">Sediminispirochaeta smaragdinae (strain DSM 11293 / JCM 15392 / SEBR 4228)</name>
    <name type="common">Spirochaeta smaragdinae</name>
    <dbReference type="NCBI Taxonomy" id="573413"/>
    <lineage>
        <taxon>Bacteria</taxon>
        <taxon>Pseudomonadati</taxon>
        <taxon>Spirochaetota</taxon>
        <taxon>Spirochaetia</taxon>
        <taxon>Spirochaetales</taxon>
        <taxon>Spirochaetaceae</taxon>
        <taxon>Sediminispirochaeta</taxon>
    </lineage>
</organism>
<keyword evidence="1" id="KW-0732">Signal</keyword>
<evidence type="ECO:0000256" key="1">
    <source>
        <dbReference type="SAM" id="SignalP"/>
    </source>
</evidence>
<reference evidence="2 3" key="1">
    <citation type="journal article" date="2010" name="Stand. Genomic Sci.">
        <title>Complete genome sequence of Spirochaeta smaragdinae type strain (SEBR 4228).</title>
        <authorList>
            <person name="Mavromatis K."/>
            <person name="Yasawong M."/>
            <person name="Chertkov O."/>
            <person name="Lapidus A."/>
            <person name="Lucas S."/>
            <person name="Nolan M."/>
            <person name="Del Rio T.G."/>
            <person name="Tice H."/>
            <person name="Cheng J.F."/>
            <person name="Pitluck S."/>
            <person name="Liolios K."/>
            <person name="Ivanova N."/>
            <person name="Tapia R."/>
            <person name="Han C."/>
            <person name="Bruce D."/>
            <person name="Goodwin L."/>
            <person name="Pati A."/>
            <person name="Chen A."/>
            <person name="Palaniappan K."/>
            <person name="Land M."/>
            <person name="Hauser L."/>
            <person name="Chang Y.J."/>
            <person name="Jeffries C.D."/>
            <person name="Detter J.C."/>
            <person name="Rohde M."/>
            <person name="Brambilla E."/>
            <person name="Spring S."/>
            <person name="Goker M."/>
            <person name="Sikorski J."/>
            <person name="Woyke T."/>
            <person name="Bristow J."/>
            <person name="Eisen J.A."/>
            <person name="Markowitz V."/>
            <person name="Hugenholtz P."/>
            <person name="Klenk H.P."/>
            <person name="Kyrpides N.C."/>
        </authorList>
    </citation>
    <scope>NUCLEOTIDE SEQUENCE [LARGE SCALE GENOMIC DNA]</scope>
    <source>
        <strain evidence="3">DSM 11293 / JCM 15392 / SEBR 4228</strain>
    </source>
</reference>
<accession>E1R2W9</accession>
<keyword evidence="3" id="KW-1185">Reference proteome</keyword>
<dbReference type="KEGG" id="ssm:Spirs_1274"/>
<dbReference type="Gene3D" id="2.40.160.130">
    <property type="entry name" value="Capsule assembly protein Wzi"/>
    <property type="match status" value="1"/>
</dbReference>
<feature type="chain" id="PRO_5003150678" evidence="1">
    <location>
        <begin position="38"/>
        <end position="441"/>
    </location>
</feature>
<dbReference type="SUPFAM" id="SSF56935">
    <property type="entry name" value="Porins"/>
    <property type="match status" value="1"/>
</dbReference>
<evidence type="ECO:0000313" key="2">
    <source>
        <dbReference type="EMBL" id="ADK80401.1"/>
    </source>
</evidence>
<dbReference type="HOGENOM" id="CLU_654996_0_0_12"/>
<feature type="signal peptide" evidence="1">
    <location>
        <begin position="1"/>
        <end position="37"/>
    </location>
</feature>
<dbReference type="Proteomes" id="UP000002318">
    <property type="component" value="Chromosome"/>
</dbReference>
<proteinExistence type="predicted"/>
<evidence type="ECO:0000313" key="3">
    <source>
        <dbReference type="Proteomes" id="UP000002318"/>
    </source>
</evidence>
<dbReference type="Pfam" id="PF06980">
    <property type="entry name" value="DUF1302"/>
    <property type="match status" value="1"/>
</dbReference>
<dbReference type="InterPro" id="IPR010727">
    <property type="entry name" value="DUF1302"/>
</dbReference>
<protein>
    <submittedName>
        <fullName evidence="2">Uncharacterized protein</fullName>
    </submittedName>
</protein>
<dbReference type="EMBL" id="CP002116">
    <property type="protein sequence ID" value="ADK80401.1"/>
    <property type="molecule type" value="Genomic_DNA"/>
</dbReference>